<keyword evidence="1" id="KW-0812">Transmembrane</keyword>
<dbReference type="EnsemblPlants" id="TuG1812G0700000528.01.T01">
    <property type="protein sequence ID" value="TuG1812G0700000528.01.T01.cds323562"/>
    <property type="gene ID" value="TuG1812G0700000528.01"/>
</dbReference>
<protein>
    <submittedName>
        <fullName evidence="2">Uncharacterized protein</fullName>
    </submittedName>
</protein>
<dbReference type="Gramene" id="TuG1812G0700000528.01.T01">
    <property type="protein sequence ID" value="TuG1812G0700000528.01.T01.cds323562"/>
    <property type="gene ID" value="TuG1812G0700000528.01"/>
</dbReference>
<reference evidence="2" key="2">
    <citation type="submission" date="2018-03" db="EMBL/GenBank/DDBJ databases">
        <title>The Triticum urartu genome reveals the dynamic nature of wheat genome evolution.</title>
        <authorList>
            <person name="Ling H."/>
            <person name="Ma B."/>
            <person name="Shi X."/>
            <person name="Liu H."/>
            <person name="Dong L."/>
            <person name="Sun H."/>
            <person name="Cao Y."/>
            <person name="Gao Q."/>
            <person name="Zheng S."/>
            <person name="Li Y."/>
            <person name="Yu Y."/>
            <person name="Du H."/>
            <person name="Qi M."/>
            <person name="Li Y."/>
            <person name="Yu H."/>
            <person name="Cui Y."/>
            <person name="Wang N."/>
            <person name="Chen C."/>
            <person name="Wu H."/>
            <person name="Zhao Y."/>
            <person name="Zhang J."/>
            <person name="Li Y."/>
            <person name="Zhou W."/>
            <person name="Zhang B."/>
            <person name="Hu W."/>
            <person name="Eijk M."/>
            <person name="Tang J."/>
            <person name="Witsenboer H."/>
            <person name="Zhao S."/>
            <person name="Li Z."/>
            <person name="Zhang A."/>
            <person name="Wang D."/>
            <person name="Liang C."/>
        </authorList>
    </citation>
    <scope>NUCLEOTIDE SEQUENCE [LARGE SCALE GENOMIC DNA]</scope>
    <source>
        <strain evidence="2">cv. G1812</strain>
    </source>
</reference>
<reference evidence="2" key="3">
    <citation type="submission" date="2022-06" db="UniProtKB">
        <authorList>
            <consortium name="EnsemblPlants"/>
        </authorList>
    </citation>
    <scope>IDENTIFICATION</scope>
</reference>
<accession>A0A8R7QUB5</accession>
<reference evidence="3" key="1">
    <citation type="journal article" date="2013" name="Nature">
        <title>Draft genome of the wheat A-genome progenitor Triticum urartu.</title>
        <authorList>
            <person name="Ling H.Q."/>
            <person name="Zhao S."/>
            <person name="Liu D."/>
            <person name="Wang J."/>
            <person name="Sun H."/>
            <person name="Zhang C."/>
            <person name="Fan H."/>
            <person name="Li D."/>
            <person name="Dong L."/>
            <person name="Tao Y."/>
            <person name="Gao C."/>
            <person name="Wu H."/>
            <person name="Li Y."/>
            <person name="Cui Y."/>
            <person name="Guo X."/>
            <person name="Zheng S."/>
            <person name="Wang B."/>
            <person name="Yu K."/>
            <person name="Liang Q."/>
            <person name="Yang W."/>
            <person name="Lou X."/>
            <person name="Chen J."/>
            <person name="Feng M."/>
            <person name="Jian J."/>
            <person name="Zhang X."/>
            <person name="Luo G."/>
            <person name="Jiang Y."/>
            <person name="Liu J."/>
            <person name="Wang Z."/>
            <person name="Sha Y."/>
            <person name="Zhang B."/>
            <person name="Wu H."/>
            <person name="Tang D."/>
            <person name="Shen Q."/>
            <person name="Xue P."/>
            <person name="Zou S."/>
            <person name="Wang X."/>
            <person name="Liu X."/>
            <person name="Wang F."/>
            <person name="Yang Y."/>
            <person name="An X."/>
            <person name="Dong Z."/>
            <person name="Zhang K."/>
            <person name="Zhang X."/>
            <person name="Luo M.C."/>
            <person name="Dvorak J."/>
            <person name="Tong Y."/>
            <person name="Wang J."/>
            <person name="Yang H."/>
            <person name="Li Z."/>
            <person name="Wang D."/>
            <person name="Zhang A."/>
            <person name="Wang J."/>
        </authorList>
    </citation>
    <scope>NUCLEOTIDE SEQUENCE</scope>
    <source>
        <strain evidence="3">cv. G1812</strain>
    </source>
</reference>
<evidence type="ECO:0000313" key="3">
    <source>
        <dbReference type="Proteomes" id="UP000015106"/>
    </source>
</evidence>
<keyword evidence="1" id="KW-0472">Membrane</keyword>
<dbReference type="AlphaFoldDB" id="A0A8R7QUB5"/>
<keyword evidence="1" id="KW-1133">Transmembrane helix</keyword>
<evidence type="ECO:0000256" key="1">
    <source>
        <dbReference type="SAM" id="Phobius"/>
    </source>
</evidence>
<name>A0A8R7QUB5_TRIUA</name>
<proteinExistence type="predicted"/>
<evidence type="ECO:0000313" key="2">
    <source>
        <dbReference type="EnsemblPlants" id="TuG1812G0700000528.01.T01.cds323562"/>
    </source>
</evidence>
<feature type="transmembrane region" description="Helical" evidence="1">
    <location>
        <begin position="21"/>
        <end position="39"/>
    </location>
</feature>
<sequence length="122" mass="13149">MHDRLAASQSTHDVRTCRQAPSLRIISVAMAVLVAAVLVDVVRHGVLAVRGLVLVQLRLGGGDLGGAALVRQLALVVRPRRRRLGLLRHLGLRDGRLRLGRARAVLHLLLGVLHLGEVSCFG</sequence>
<dbReference type="Proteomes" id="UP000015106">
    <property type="component" value="Chromosome 7"/>
</dbReference>
<organism evidence="2 3">
    <name type="scientific">Triticum urartu</name>
    <name type="common">Red wild einkorn</name>
    <name type="synonym">Crithodium urartu</name>
    <dbReference type="NCBI Taxonomy" id="4572"/>
    <lineage>
        <taxon>Eukaryota</taxon>
        <taxon>Viridiplantae</taxon>
        <taxon>Streptophyta</taxon>
        <taxon>Embryophyta</taxon>
        <taxon>Tracheophyta</taxon>
        <taxon>Spermatophyta</taxon>
        <taxon>Magnoliopsida</taxon>
        <taxon>Liliopsida</taxon>
        <taxon>Poales</taxon>
        <taxon>Poaceae</taxon>
        <taxon>BOP clade</taxon>
        <taxon>Pooideae</taxon>
        <taxon>Triticodae</taxon>
        <taxon>Triticeae</taxon>
        <taxon>Triticinae</taxon>
        <taxon>Triticum</taxon>
    </lineage>
</organism>
<keyword evidence="3" id="KW-1185">Reference proteome</keyword>